<dbReference type="STRING" id="1609559.TQ32_01740"/>
<dbReference type="OrthoDB" id="28233at2157"/>
<protein>
    <submittedName>
        <fullName evidence="2">AbrB family transcriptional regulator</fullName>
    </submittedName>
    <submittedName>
        <fullName evidence="3">AbrB/MazE/SpoVT family DNA-binding domain-containing protein</fullName>
    </submittedName>
</protein>
<feature type="domain" description="SpoVT-AbrB" evidence="1">
    <location>
        <begin position="1"/>
        <end position="41"/>
    </location>
</feature>
<dbReference type="Gene3D" id="3.40.1550.20">
    <property type="entry name" value="Transcriptional regulator MraZ domain"/>
    <property type="match status" value="1"/>
</dbReference>
<dbReference type="RefSeq" id="WP_068320428.1">
    <property type="nucleotide sequence ID" value="NZ_CP010835.1"/>
</dbReference>
<reference evidence="4" key="1">
    <citation type="submission" date="2015-02" db="EMBL/GenBank/DDBJ databases">
        <title>Pyrococcus kukulkanii sp. nov., a novel hyperthermophilic archaeon isolated from a deep-sea hydrothermal vent at the Guaymas Basin.</title>
        <authorList>
            <person name="Oger P.M."/>
            <person name="Callac N."/>
            <person name="Jebbar M."/>
            <person name="Godfroy A."/>
        </authorList>
    </citation>
    <scope>NUCLEOTIDE SEQUENCE [LARGE SCALE GENOMIC DNA]</scope>
    <source>
        <strain evidence="4">NCB100</strain>
    </source>
</reference>
<dbReference type="InterPro" id="IPR038619">
    <property type="entry name" value="MraZ_sf"/>
</dbReference>
<dbReference type="KEGG" id="pyc:TQ32_01740"/>
<accession>A0A127B997</accession>
<evidence type="ECO:0000313" key="5">
    <source>
        <dbReference type="Proteomes" id="UP001571980"/>
    </source>
</evidence>
<reference evidence="2 4" key="2">
    <citation type="journal article" date="2016" name="Int. J. Syst. Evol. Microbiol.">
        <title>Pyrococcus kukulkanii sp. nov., a hyperthermophilic, piezophilic archaeon isolated from a deep-sea hydrothermal vent.</title>
        <authorList>
            <person name="Callac N."/>
            <person name="Oger P."/>
            <person name="Lesongeur F."/>
            <person name="Rattray J.E."/>
            <person name="Vannier P."/>
            <person name="Michoud G."/>
            <person name="Beauverger M."/>
            <person name="Gayet N."/>
            <person name="Rouxel O."/>
            <person name="Jebbar M."/>
            <person name="Godfroy A."/>
        </authorList>
    </citation>
    <scope>NUCLEOTIDE SEQUENCE [LARGE SCALE GENOMIC DNA]</scope>
    <source>
        <strain evidence="2 4">NCB100</strain>
    </source>
</reference>
<organism evidence="2 4">
    <name type="scientific">Pyrococcus kukulkanii</name>
    <dbReference type="NCBI Taxonomy" id="1609559"/>
    <lineage>
        <taxon>Archaea</taxon>
        <taxon>Methanobacteriati</taxon>
        <taxon>Methanobacteriota</taxon>
        <taxon>Thermococci</taxon>
        <taxon>Thermococcales</taxon>
        <taxon>Thermococcaceae</taxon>
        <taxon>Pyrococcus</taxon>
    </lineage>
</organism>
<dbReference type="Proteomes" id="UP000070587">
    <property type="component" value="Chromosome"/>
</dbReference>
<dbReference type="PROSITE" id="PS51740">
    <property type="entry name" value="SPOVT_ABRB"/>
    <property type="match status" value="1"/>
</dbReference>
<evidence type="ECO:0000313" key="4">
    <source>
        <dbReference type="Proteomes" id="UP000070587"/>
    </source>
</evidence>
<gene>
    <name evidence="3" type="ORF">P8X34_07815</name>
    <name evidence="2" type="ORF">TQ32_01740</name>
</gene>
<dbReference type="SMART" id="SM00966">
    <property type="entry name" value="SpoVT_AbrB"/>
    <property type="match status" value="1"/>
</dbReference>
<dbReference type="AlphaFoldDB" id="A0A127B997"/>
<dbReference type="GeneID" id="28490513"/>
<dbReference type="EMBL" id="JARRIG010000005">
    <property type="protein sequence ID" value="MFA4804639.1"/>
    <property type="molecule type" value="Genomic_DNA"/>
</dbReference>
<evidence type="ECO:0000313" key="2">
    <source>
        <dbReference type="EMBL" id="AMM53359.1"/>
    </source>
</evidence>
<dbReference type="GO" id="GO:0003677">
    <property type="term" value="F:DNA binding"/>
    <property type="evidence" value="ECO:0007669"/>
    <property type="project" value="UniProtKB-KW"/>
</dbReference>
<reference evidence="3 5" key="3">
    <citation type="submission" date="2023-03" db="EMBL/GenBank/DDBJ databases">
        <title>Speciation in Pyrococcus: adaptation to high temperature as a mechanism.</title>
        <authorList>
            <person name="Gu J."/>
        </authorList>
    </citation>
    <scope>NUCLEOTIDE SEQUENCE [LARGE SCALE GENOMIC DNA]</scope>
    <source>
        <strain evidence="3 5">LMOA34</strain>
    </source>
</reference>
<dbReference type="Pfam" id="PF04014">
    <property type="entry name" value="MazE_antitoxin"/>
    <property type="match status" value="1"/>
</dbReference>
<evidence type="ECO:0000313" key="3">
    <source>
        <dbReference type="EMBL" id="MFA4804639.1"/>
    </source>
</evidence>
<keyword evidence="5" id="KW-1185">Reference proteome</keyword>
<dbReference type="InterPro" id="IPR037914">
    <property type="entry name" value="SpoVT-AbrB_sf"/>
</dbReference>
<dbReference type="EMBL" id="CP010835">
    <property type="protein sequence ID" value="AMM53359.1"/>
    <property type="molecule type" value="Genomic_DNA"/>
</dbReference>
<name>A0A127B997_9EURY</name>
<evidence type="ECO:0000259" key="1">
    <source>
        <dbReference type="PROSITE" id="PS51740"/>
    </source>
</evidence>
<proteinExistence type="predicted"/>
<dbReference type="InterPro" id="IPR007159">
    <property type="entry name" value="SpoVT-AbrB_dom"/>
</dbReference>
<dbReference type="PATRIC" id="fig|1609559.3.peg.356"/>
<dbReference type="SUPFAM" id="SSF89447">
    <property type="entry name" value="AbrB/MazE/MraZ-like"/>
    <property type="match status" value="1"/>
</dbReference>
<sequence length="79" mass="9280">MEVKMDSKGRLYIPKDVRKGIGKEFYLVRMDNEIILVPKPKDPVKKLEELGRSLPDVPIKDLKKMIRKAMLEEIEEELK</sequence>
<keyword evidence="3" id="KW-0238">DNA-binding</keyword>
<dbReference type="Proteomes" id="UP001571980">
    <property type="component" value="Unassembled WGS sequence"/>
</dbReference>